<keyword evidence="1" id="KW-0812">Transmembrane</keyword>
<protein>
    <submittedName>
        <fullName evidence="2">Phosphopantetheine adenylyltransferase</fullName>
    </submittedName>
</protein>
<dbReference type="Proteomes" id="UP000238220">
    <property type="component" value="Unassembled WGS sequence"/>
</dbReference>
<accession>A0A2S5TER0</accession>
<keyword evidence="2" id="KW-0808">Transferase</keyword>
<feature type="transmembrane region" description="Helical" evidence="1">
    <location>
        <begin position="75"/>
        <end position="92"/>
    </location>
</feature>
<dbReference type="RefSeq" id="WP_104231018.1">
    <property type="nucleotide sequence ID" value="NZ_PSNW01000007.1"/>
</dbReference>
<keyword evidence="2" id="KW-0548">Nucleotidyltransferase</keyword>
<dbReference type="AlphaFoldDB" id="A0A2S5TER0"/>
<proteinExistence type="predicted"/>
<reference evidence="2 3" key="1">
    <citation type="submission" date="2018-02" db="EMBL/GenBank/DDBJ databases">
        <title>Genome sequencing of Solimonas sp. HR-BB.</title>
        <authorList>
            <person name="Lee Y."/>
            <person name="Jeon C.O."/>
        </authorList>
    </citation>
    <scope>NUCLEOTIDE SEQUENCE [LARGE SCALE GENOMIC DNA]</scope>
    <source>
        <strain evidence="2 3">HR-BB</strain>
    </source>
</reference>
<keyword evidence="1" id="KW-1133">Transmembrane helix</keyword>
<dbReference type="EMBL" id="PSNW01000007">
    <property type="protein sequence ID" value="PPE73422.1"/>
    <property type="molecule type" value="Genomic_DNA"/>
</dbReference>
<name>A0A2S5TER0_9GAMM</name>
<keyword evidence="3" id="KW-1185">Reference proteome</keyword>
<feature type="transmembrane region" description="Helical" evidence="1">
    <location>
        <begin position="53"/>
        <end position="68"/>
    </location>
</feature>
<comment type="caution">
    <text evidence="2">The sequence shown here is derived from an EMBL/GenBank/DDBJ whole genome shotgun (WGS) entry which is preliminary data.</text>
</comment>
<dbReference type="GO" id="GO:0016779">
    <property type="term" value="F:nucleotidyltransferase activity"/>
    <property type="evidence" value="ECO:0007669"/>
    <property type="project" value="UniProtKB-KW"/>
</dbReference>
<gene>
    <name evidence="2" type="ORF">C3942_14245</name>
</gene>
<keyword evidence="1" id="KW-0472">Membrane</keyword>
<organism evidence="2 3">
    <name type="scientific">Solimonas fluminis</name>
    <dbReference type="NCBI Taxonomy" id="2086571"/>
    <lineage>
        <taxon>Bacteria</taxon>
        <taxon>Pseudomonadati</taxon>
        <taxon>Pseudomonadota</taxon>
        <taxon>Gammaproteobacteria</taxon>
        <taxon>Nevskiales</taxon>
        <taxon>Nevskiaceae</taxon>
        <taxon>Solimonas</taxon>
    </lineage>
</organism>
<feature type="transmembrane region" description="Helical" evidence="1">
    <location>
        <begin position="104"/>
        <end position="125"/>
    </location>
</feature>
<sequence>MRWPEALLGFSLVAAGVLHLLPLAGLLSAARLEALYGIPVREPSLELLLRHRALLFGLLGALLIAGALRSELRAAAIIAALVSMGGFLLLAAQSAELAAPLRRVALADLIATLLLLIALGLRAWVPTGGSS</sequence>
<evidence type="ECO:0000313" key="3">
    <source>
        <dbReference type="Proteomes" id="UP000238220"/>
    </source>
</evidence>
<evidence type="ECO:0000313" key="2">
    <source>
        <dbReference type="EMBL" id="PPE73422.1"/>
    </source>
</evidence>
<evidence type="ECO:0000256" key="1">
    <source>
        <dbReference type="SAM" id="Phobius"/>
    </source>
</evidence>